<evidence type="ECO:0000256" key="6">
    <source>
        <dbReference type="ARBA" id="ARBA00023136"/>
    </source>
</evidence>
<keyword evidence="4" id="KW-0378">Hydrolase</keyword>
<feature type="domain" description="Phosphatidic acid phosphatase type 2/haloperoxidase" evidence="7">
    <location>
        <begin position="68"/>
        <end position="176"/>
    </location>
</feature>
<keyword evidence="3" id="KW-0812">Transmembrane</keyword>
<comment type="subcellular location">
    <subcellularLocation>
        <location evidence="1">Cell membrane</location>
        <topology evidence="1">Multi-pass membrane protein</topology>
    </subcellularLocation>
</comment>
<proteinExistence type="predicted"/>
<dbReference type="GO" id="GO:0005886">
    <property type="term" value="C:plasma membrane"/>
    <property type="evidence" value="ECO:0007669"/>
    <property type="project" value="UniProtKB-SubCell"/>
</dbReference>
<dbReference type="InterPro" id="IPR036938">
    <property type="entry name" value="PAP2/HPO_sf"/>
</dbReference>
<dbReference type="eggNOG" id="COG0671">
    <property type="taxonomic scope" value="Bacteria"/>
</dbReference>
<dbReference type="HOGENOM" id="CLU_1381573_0_0_5"/>
<organism evidence="8 9">
    <name type="scientific">Afipia carboxidovorans (strain ATCC 49405 / DSM 1227 / KCTC 32145 / OM5)</name>
    <name type="common">Oligotropha carboxidovorans</name>
    <dbReference type="NCBI Taxonomy" id="504832"/>
    <lineage>
        <taxon>Bacteria</taxon>
        <taxon>Pseudomonadati</taxon>
        <taxon>Pseudomonadota</taxon>
        <taxon>Alphaproteobacteria</taxon>
        <taxon>Hyphomicrobiales</taxon>
        <taxon>Nitrobacteraceae</taxon>
        <taxon>Afipia</taxon>
    </lineage>
</organism>
<evidence type="ECO:0000313" key="9">
    <source>
        <dbReference type="Proteomes" id="UP000007730"/>
    </source>
</evidence>
<dbReference type="Proteomes" id="UP000007730">
    <property type="component" value="Chromosome"/>
</dbReference>
<dbReference type="OrthoDB" id="9780507at2"/>
<evidence type="ECO:0000256" key="1">
    <source>
        <dbReference type="ARBA" id="ARBA00004651"/>
    </source>
</evidence>
<dbReference type="KEGG" id="ocg:OCA5_c06480"/>
<keyword evidence="9" id="KW-1185">Reference proteome</keyword>
<evidence type="ECO:0000313" key="8">
    <source>
        <dbReference type="EMBL" id="AEI05371.1"/>
    </source>
</evidence>
<dbReference type="PATRIC" id="fig|504832.7.peg.678"/>
<keyword evidence="2" id="KW-1003">Cell membrane</keyword>
<dbReference type="Gene3D" id="1.20.144.10">
    <property type="entry name" value="Phosphatidic acid phosphatase type 2/haloperoxidase"/>
    <property type="match status" value="1"/>
</dbReference>
<sequence>MALFRVTPTSGDRYIAEEVASHARPAPEGVAEALTWGADEHLLLGCAAVAWLVATARRSPLEPAAKHLLIVAATTAAVPHVLKLVFDQQRPDRRIARSRLHGIPRSGDSMDAFPSGHALHMGALASAASVLPKRYKWPVWGLALGLSGTRVAILAHWLSDVAAGFVMGIGLERAIRCFTGYPDARLRKLISDEKKP</sequence>
<reference evidence="8 9" key="1">
    <citation type="journal article" date="2011" name="J. Bacteriol.">
        <title>Complete genome sequences of the chemolithoautotrophic Oligotropha carboxidovorans strains OM4 and OM5.</title>
        <authorList>
            <person name="Volland S."/>
            <person name="Rachinger M."/>
            <person name="Strittmatter A."/>
            <person name="Daniel R."/>
            <person name="Gottschalk G."/>
            <person name="Meyer O."/>
        </authorList>
    </citation>
    <scope>NUCLEOTIDE SEQUENCE [LARGE SCALE GENOMIC DNA]</scope>
    <source>
        <strain evidence="9">ATCC 49405 / DSM 1227 / KCTC 32145 / OM5</strain>
    </source>
</reference>
<evidence type="ECO:0000259" key="7">
    <source>
        <dbReference type="SMART" id="SM00014"/>
    </source>
</evidence>
<dbReference type="RefSeq" id="WP_013912832.1">
    <property type="nucleotide sequence ID" value="NC_011386.1"/>
</dbReference>
<dbReference type="SUPFAM" id="SSF48317">
    <property type="entry name" value="Acid phosphatase/Vanadium-dependent haloperoxidase"/>
    <property type="match status" value="1"/>
</dbReference>
<name>F8BXF5_AFIC5</name>
<protein>
    <recommendedName>
        <fullName evidence="7">Phosphatidic acid phosphatase type 2/haloperoxidase domain-containing protein</fullName>
    </recommendedName>
</protein>
<dbReference type="SMART" id="SM00014">
    <property type="entry name" value="acidPPc"/>
    <property type="match status" value="1"/>
</dbReference>
<evidence type="ECO:0000256" key="5">
    <source>
        <dbReference type="ARBA" id="ARBA00022989"/>
    </source>
</evidence>
<evidence type="ECO:0000256" key="2">
    <source>
        <dbReference type="ARBA" id="ARBA00022475"/>
    </source>
</evidence>
<evidence type="ECO:0000256" key="3">
    <source>
        <dbReference type="ARBA" id="ARBA00022692"/>
    </source>
</evidence>
<gene>
    <name evidence="8" type="ordered locus">OCA5_c06480</name>
</gene>
<dbReference type="AlphaFoldDB" id="F8BXF5"/>
<dbReference type="PANTHER" id="PTHR14969:SF62">
    <property type="entry name" value="DECAPRENYLPHOSPHORYL-5-PHOSPHORIBOSE PHOSPHATASE RV3807C-RELATED"/>
    <property type="match status" value="1"/>
</dbReference>
<keyword evidence="6" id="KW-0472">Membrane</keyword>
<dbReference type="EMBL" id="CP002826">
    <property type="protein sequence ID" value="AEI05371.1"/>
    <property type="molecule type" value="Genomic_DNA"/>
</dbReference>
<evidence type="ECO:0000256" key="4">
    <source>
        <dbReference type="ARBA" id="ARBA00022801"/>
    </source>
</evidence>
<keyword evidence="5" id="KW-1133">Transmembrane helix</keyword>
<dbReference type="InterPro" id="IPR000326">
    <property type="entry name" value="PAP2/HPO"/>
</dbReference>
<dbReference type="STRING" id="504832.OCA5_c06480"/>
<accession>F8BXF5</accession>
<dbReference type="GO" id="GO:0016787">
    <property type="term" value="F:hydrolase activity"/>
    <property type="evidence" value="ECO:0007669"/>
    <property type="project" value="UniProtKB-KW"/>
</dbReference>
<dbReference type="PANTHER" id="PTHR14969">
    <property type="entry name" value="SPHINGOSINE-1-PHOSPHATE PHOSPHOHYDROLASE"/>
    <property type="match status" value="1"/>
</dbReference>
<dbReference type="Pfam" id="PF01569">
    <property type="entry name" value="PAP2"/>
    <property type="match status" value="1"/>
</dbReference>